<gene>
    <name evidence="3" type="ORF">C7H08_11705</name>
</gene>
<proteinExistence type="predicted"/>
<dbReference type="InterPro" id="IPR037522">
    <property type="entry name" value="HD_GYP_dom"/>
</dbReference>
<keyword evidence="4" id="KW-1185">Reference proteome</keyword>
<dbReference type="OrthoDB" id="9764808at2"/>
<comment type="caution">
    <text evidence="3">The sequence shown here is derived from an EMBL/GenBank/DDBJ whole genome shotgun (WGS) entry which is preliminary data.</text>
</comment>
<reference evidence="3 4" key="1">
    <citation type="submission" date="2018-03" db="EMBL/GenBank/DDBJ databases">
        <title>Marinobacter brunus sp. nov., a marine bacterium of Gamma-proteobacteria isolated from the surface seawater of the South China Sea.</title>
        <authorList>
            <person name="Cheng H."/>
            <person name="Wu Y.-H."/>
            <person name="Xamxidin M."/>
            <person name="Xu X.-W."/>
        </authorList>
    </citation>
    <scope>NUCLEOTIDE SEQUENCE [LARGE SCALE GENOMIC DNA]</scope>
    <source>
        <strain evidence="3 4">JCM 30472</strain>
    </source>
</reference>
<dbReference type="PANTHER" id="PTHR43155:SF2">
    <property type="entry name" value="CYCLIC DI-GMP PHOSPHODIESTERASE PA4108"/>
    <property type="match status" value="1"/>
</dbReference>
<dbReference type="Proteomes" id="UP000238385">
    <property type="component" value="Unassembled WGS sequence"/>
</dbReference>
<keyword evidence="3" id="KW-0378">Hydrolase</keyword>
<dbReference type="InterPro" id="IPR006675">
    <property type="entry name" value="HDIG_dom"/>
</dbReference>
<dbReference type="RefSeq" id="WP_106672007.1">
    <property type="nucleotide sequence ID" value="NZ_BMFE01000001.1"/>
</dbReference>
<dbReference type="SUPFAM" id="SSF109604">
    <property type="entry name" value="HD-domain/PDEase-like"/>
    <property type="match status" value="1"/>
</dbReference>
<name>A0A2T1KET0_9GAMM</name>
<sequence>MPLFRKSKSKPEQKTIKRLDVNRDKDILSFQAQVGMRVTALDRPWNEVPVLFQSFVIENEEQLAILKRYCRTITVASSGEEAGQVETDSSKPSVSPRSAPAFTEVRPLEIELPNAINQFGQAYNHVAGLLKNIADREVANFSGMRNIVRSCIDSISNNANAMFWLTRVRDQDAYTAEHCVRVGILAIAFGRYLGLADEQLETIGLCGMLHDVGKMRVSSAILNKPGALDDEEWRIMRQHPHLGFELLDSEHQLEPEIGQAALSHHERLDGKGYPAGLKADSIDHFTRIISIIDAYDAMTSDRVYRKGMPASNALSVLYKNSGPQFDAELVEVFIRMIGIYPPGSLVELNSGEVAIVLAASPENRLTPVVELVLDANGHPCEARVFNLNEQPCTLDGQVYRIAKALPDAIEGFNLSEYIRNKANLSSTAGS</sequence>
<feature type="compositionally biased region" description="Polar residues" evidence="1">
    <location>
        <begin position="86"/>
        <end position="96"/>
    </location>
</feature>
<dbReference type="SMART" id="SM00471">
    <property type="entry name" value="HDc"/>
    <property type="match status" value="1"/>
</dbReference>
<dbReference type="InterPro" id="IPR021812">
    <property type="entry name" value="DUF3391"/>
</dbReference>
<evidence type="ECO:0000256" key="1">
    <source>
        <dbReference type="SAM" id="MobiDB-lite"/>
    </source>
</evidence>
<dbReference type="NCBIfam" id="TIGR00277">
    <property type="entry name" value="HDIG"/>
    <property type="match status" value="1"/>
</dbReference>
<dbReference type="AlphaFoldDB" id="A0A2T1KET0"/>
<feature type="domain" description="HD-GYP" evidence="2">
    <location>
        <begin position="153"/>
        <end position="349"/>
    </location>
</feature>
<dbReference type="Pfam" id="PF11871">
    <property type="entry name" value="DUF3391"/>
    <property type="match status" value="1"/>
</dbReference>
<dbReference type="GO" id="GO:0008081">
    <property type="term" value="F:phosphoric diester hydrolase activity"/>
    <property type="evidence" value="ECO:0007669"/>
    <property type="project" value="UniProtKB-ARBA"/>
</dbReference>
<protein>
    <submittedName>
        <fullName evidence="3">Phosphohydrolase</fullName>
    </submittedName>
</protein>
<dbReference type="Pfam" id="PF13487">
    <property type="entry name" value="HD_5"/>
    <property type="match status" value="1"/>
</dbReference>
<accession>A0A2T1KET0</accession>
<evidence type="ECO:0000259" key="2">
    <source>
        <dbReference type="PROSITE" id="PS51832"/>
    </source>
</evidence>
<dbReference type="PROSITE" id="PS51832">
    <property type="entry name" value="HD_GYP"/>
    <property type="match status" value="1"/>
</dbReference>
<dbReference type="InterPro" id="IPR003607">
    <property type="entry name" value="HD/PDEase_dom"/>
</dbReference>
<organism evidence="3 4">
    <name type="scientific">Marinobacter halophilus</name>
    <dbReference type="NCBI Taxonomy" id="1323740"/>
    <lineage>
        <taxon>Bacteria</taxon>
        <taxon>Pseudomonadati</taxon>
        <taxon>Pseudomonadota</taxon>
        <taxon>Gammaproteobacteria</taxon>
        <taxon>Pseudomonadales</taxon>
        <taxon>Marinobacteraceae</taxon>
        <taxon>Marinobacter</taxon>
    </lineage>
</organism>
<evidence type="ECO:0000313" key="4">
    <source>
        <dbReference type="Proteomes" id="UP000238385"/>
    </source>
</evidence>
<evidence type="ECO:0000313" key="3">
    <source>
        <dbReference type="EMBL" id="PSF08052.1"/>
    </source>
</evidence>
<dbReference type="CDD" id="cd00077">
    <property type="entry name" value="HDc"/>
    <property type="match status" value="1"/>
</dbReference>
<feature type="region of interest" description="Disordered" evidence="1">
    <location>
        <begin position="80"/>
        <end position="99"/>
    </location>
</feature>
<dbReference type="PANTHER" id="PTHR43155">
    <property type="entry name" value="CYCLIC DI-GMP PHOSPHODIESTERASE PA4108-RELATED"/>
    <property type="match status" value="1"/>
</dbReference>
<dbReference type="EMBL" id="PXNN01000013">
    <property type="protein sequence ID" value="PSF08052.1"/>
    <property type="molecule type" value="Genomic_DNA"/>
</dbReference>
<dbReference type="Gene3D" id="1.10.3210.10">
    <property type="entry name" value="Hypothetical protein af1432"/>
    <property type="match status" value="1"/>
</dbReference>